<sequence>HLSGTNCPACMFLKCEKRPVHLEKTHCFFSVIPFCLTNHTWQTKHVYYFRLPAKMCRETNERGLDAQVKIMETTVGNAEKYFGQFCSVLASYTRKTAKLRDKADELVKNLIDFANTENPELRTALKNMADELAKIQDYRHAQVERLETKVVNPLKLYGSLIKDKRTEIKKFNSVRNREIKELEKLEKLRHRAPSDRHVIAEANVQKASVDAARTTHQLEEVIDNFQLQKVKDIQKIFSDFLTVEMIFHARSLEVFTNAFQNLQECDLEKDMEVRMEHTVYSLLQIIHALIYSRLQIGSLLRCFLKEGWHVGEGDRRSVAPKQGKPDL</sequence>
<dbReference type="GeneTree" id="ENSGT00390000010285"/>
<evidence type="ECO:0000256" key="1">
    <source>
        <dbReference type="ARBA" id="ARBA00004114"/>
    </source>
</evidence>
<evidence type="ECO:0000256" key="2">
    <source>
        <dbReference type="ARBA" id="ARBA00004138"/>
    </source>
</evidence>
<dbReference type="Ensembl" id="ENSXETT00000037886">
    <property type="protein sequence ID" value="ENSXETP00000037886"/>
    <property type="gene ID" value="ENSXETG00000017416"/>
</dbReference>
<dbReference type="FunCoup" id="F6RHA6">
    <property type="interactions" value="55"/>
</dbReference>
<evidence type="ECO:0000256" key="5">
    <source>
        <dbReference type="ARBA" id="ARBA00023212"/>
    </source>
</evidence>
<reference evidence="8" key="2">
    <citation type="submission" date="2011-06" db="UniProtKB">
        <authorList>
            <consortium name="Ensembl"/>
        </authorList>
    </citation>
    <scope>IDENTIFICATION</scope>
</reference>
<dbReference type="CDD" id="cd07598">
    <property type="entry name" value="BAR_FAM92"/>
    <property type="match status" value="1"/>
</dbReference>
<dbReference type="GO" id="GO:0060271">
    <property type="term" value="P:cilium assembly"/>
    <property type="evidence" value="ECO:0007669"/>
    <property type="project" value="InterPro"/>
</dbReference>
<keyword evidence="3" id="KW-0963">Cytoplasm</keyword>
<keyword evidence="4" id="KW-0970">Cilium biogenesis/degradation</keyword>
<protein>
    <submittedName>
        <fullName evidence="8">CBY1-interacting BAR domain-containing 2</fullName>
    </submittedName>
</protein>
<comment type="similarity">
    <text evidence="7">Belongs to the CIBAR family.</text>
</comment>
<dbReference type="GO" id="GO:0005814">
    <property type="term" value="C:centriole"/>
    <property type="evidence" value="ECO:0007669"/>
    <property type="project" value="UniProtKB-SubCell"/>
</dbReference>
<dbReference type="InterPro" id="IPR035590">
    <property type="entry name" value="BAR_CBAR1/2"/>
</dbReference>
<name>F6RHA6_XENTR</name>
<organism evidence="8">
    <name type="scientific">Xenopus tropicalis</name>
    <name type="common">Western clawed frog</name>
    <name type="synonym">Silurana tropicalis</name>
    <dbReference type="NCBI Taxonomy" id="8364"/>
    <lineage>
        <taxon>Eukaryota</taxon>
        <taxon>Metazoa</taxon>
        <taxon>Chordata</taxon>
        <taxon>Craniata</taxon>
        <taxon>Vertebrata</taxon>
        <taxon>Euteleostomi</taxon>
        <taxon>Amphibia</taxon>
        <taxon>Batrachia</taxon>
        <taxon>Anura</taxon>
        <taxon>Pipoidea</taxon>
        <taxon>Pipidae</taxon>
        <taxon>Xenopodinae</taxon>
        <taxon>Xenopus</taxon>
        <taxon>Silurana</taxon>
    </lineage>
</organism>
<dbReference type="Pfam" id="PF06730">
    <property type="entry name" value="FAM92"/>
    <property type="match status" value="1"/>
</dbReference>
<dbReference type="SUPFAM" id="SSF103657">
    <property type="entry name" value="BAR/IMD domain-like"/>
    <property type="match status" value="1"/>
</dbReference>
<accession>F6RHA6</accession>
<dbReference type="ExpressionAtlas" id="F6RHA6">
    <property type="expression patterns" value="baseline"/>
</dbReference>
<dbReference type="InParanoid" id="F6RHA6"/>
<evidence type="ECO:0000256" key="3">
    <source>
        <dbReference type="ARBA" id="ARBA00022490"/>
    </source>
</evidence>
<keyword evidence="5" id="KW-0206">Cytoskeleton</keyword>
<reference evidence="8" key="1">
    <citation type="journal article" date="2010" name="Science">
        <title>The genome of the Western clawed frog Xenopus tropicalis.</title>
        <authorList>
            <person name="Hellsten U."/>
            <person name="Harland R.M."/>
            <person name="Gilchrist M.J."/>
            <person name="Hendrix D."/>
            <person name="Jurka J."/>
            <person name="Kapitonov V."/>
            <person name="Ovcharenko I."/>
            <person name="Putnam N.H."/>
            <person name="Shu S."/>
            <person name="Taher L."/>
            <person name="Blitz I.L."/>
            <person name="Blumberg B."/>
            <person name="Dichmann D.S."/>
            <person name="Dubchak I."/>
            <person name="Amaya E."/>
            <person name="Detter J.C."/>
            <person name="Fletcher R."/>
            <person name="Gerhard D.S."/>
            <person name="Goodstein D."/>
            <person name="Graves T."/>
            <person name="Grigoriev I.V."/>
            <person name="Grimwood J."/>
            <person name="Kawashima T."/>
            <person name="Lindquist E."/>
            <person name="Lucas S.M."/>
            <person name="Mead P.E."/>
            <person name="Mitros T."/>
            <person name="Ogino H."/>
            <person name="Ohta Y."/>
            <person name="Poliakov A.V."/>
            <person name="Pollet N."/>
            <person name="Robert J."/>
            <person name="Salamov A."/>
            <person name="Sater A.K."/>
            <person name="Schmutz J."/>
            <person name="Terry A."/>
            <person name="Vize P.D."/>
            <person name="Warren W.C."/>
            <person name="Wells D."/>
            <person name="Wills A."/>
            <person name="Wilson R.K."/>
            <person name="Zimmerman L.B."/>
            <person name="Zorn A.M."/>
            <person name="Grainger R."/>
            <person name="Grammer T."/>
            <person name="Khokha M.K."/>
            <person name="Richardson P.M."/>
            <person name="Rokhsar D.S."/>
        </authorList>
    </citation>
    <scope>NUCLEOTIDE SEQUENCE [LARGE SCALE GENOMIC DNA]</scope>
    <source>
        <strain evidence="8">Nigerian</strain>
    </source>
</reference>
<evidence type="ECO:0000313" key="8">
    <source>
        <dbReference type="Ensembl" id="ENSXETP00000037886"/>
    </source>
</evidence>
<evidence type="ECO:0000256" key="6">
    <source>
        <dbReference type="ARBA" id="ARBA00023273"/>
    </source>
</evidence>
<dbReference type="HOGENOM" id="CLU_072172_2_0_1"/>
<dbReference type="GO" id="GO:0005929">
    <property type="term" value="C:cilium"/>
    <property type="evidence" value="ECO:0007669"/>
    <property type="project" value="UniProtKB-SubCell"/>
</dbReference>
<dbReference type="Gene3D" id="1.20.1270.60">
    <property type="entry name" value="Arfaptin homology (AH) domain/BAR domain"/>
    <property type="match status" value="1"/>
</dbReference>
<dbReference type="InterPro" id="IPR009602">
    <property type="entry name" value="CBAR/FAM92"/>
</dbReference>
<dbReference type="InterPro" id="IPR027267">
    <property type="entry name" value="AH/BAR_dom_sf"/>
</dbReference>
<dbReference type="PANTHER" id="PTHR21223:SF3">
    <property type="entry name" value="CBY1-INTERACTING BAR DOMAIN-CONTAINING PROTEIN 2"/>
    <property type="match status" value="1"/>
</dbReference>
<keyword evidence="6" id="KW-0966">Cell projection</keyword>
<dbReference type="PANTHER" id="PTHR21223">
    <property type="entry name" value="CBY1-INTERACTING BAR DOMAIN-CONTAINING PROTEIN HOMOLOG"/>
    <property type="match status" value="1"/>
</dbReference>
<gene>
    <name evidence="8" type="primary">cibar2</name>
</gene>
<comment type="subcellular location">
    <subcellularLocation>
        <location evidence="2">Cell projection</location>
        <location evidence="2">Cilium</location>
    </subcellularLocation>
    <subcellularLocation>
        <location evidence="1">Cytoplasm</location>
        <location evidence="1">Cytoskeleton</location>
        <location evidence="1">Microtubule organizing center</location>
        <location evidence="1">Centrosome</location>
        <location evidence="1">Centriole</location>
    </subcellularLocation>
</comment>
<evidence type="ECO:0000256" key="7">
    <source>
        <dbReference type="ARBA" id="ARBA00029449"/>
    </source>
</evidence>
<evidence type="ECO:0000256" key="4">
    <source>
        <dbReference type="ARBA" id="ARBA00022794"/>
    </source>
</evidence>
<dbReference type="eggNOG" id="ENOG502QT9N">
    <property type="taxonomic scope" value="Eukaryota"/>
</dbReference>
<proteinExistence type="inferred from homology"/>
<dbReference type="Xenbase" id="XB-GENE-6044519">
    <property type="gene designation" value="cibar2"/>
</dbReference>
<dbReference type="AlphaFoldDB" id="F6RHA6"/>
<dbReference type="Bgee" id="ENSXETG00000017416">
    <property type="expression patterns" value="Expressed in neurula embryo and 6 other cell types or tissues"/>
</dbReference>